<dbReference type="Gene3D" id="2.40.10.500">
    <property type="match status" value="1"/>
</dbReference>
<accession>E1R5E2</accession>
<evidence type="ECO:0000313" key="5">
    <source>
        <dbReference type="Proteomes" id="UP000002318"/>
    </source>
</evidence>
<dbReference type="SUPFAM" id="SSF101898">
    <property type="entry name" value="NHL repeat"/>
    <property type="match status" value="2"/>
</dbReference>
<proteinExistence type="predicted"/>
<evidence type="ECO:0000256" key="1">
    <source>
        <dbReference type="ARBA" id="ARBA00022737"/>
    </source>
</evidence>
<evidence type="ECO:0000313" key="4">
    <source>
        <dbReference type="EMBL" id="ADK82270.1"/>
    </source>
</evidence>
<name>E1R5E2_SEDSS</name>
<protein>
    <submittedName>
        <fullName evidence="4">NHL repeat containing protein</fullName>
    </submittedName>
</protein>
<dbReference type="CDD" id="cd05819">
    <property type="entry name" value="NHL"/>
    <property type="match status" value="1"/>
</dbReference>
<keyword evidence="5" id="KW-1185">Reference proteome</keyword>
<dbReference type="GO" id="GO:0008270">
    <property type="term" value="F:zinc ion binding"/>
    <property type="evidence" value="ECO:0007669"/>
    <property type="project" value="UniProtKB-KW"/>
</dbReference>
<dbReference type="PANTHER" id="PTHR24104">
    <property type="entry name" value="E3 UBIQUITIN-PROTEIN LIGASE NHLRC1-RELATED"/>
    <property type="match status" value="1"/>
</dbReference>
<feature type="chain" id="PRO_5003150604" evidence="3">
    <location>
        <begin position="27"/>
        <end position="690"/>
    </location>
</feature>
<dbReference type="eggNOG" id="COG0457">
    <property type="taxonomic scope" value="Bacteria"/>
</dbReference>
<dbReference type="InterPro" id="IPR050952">
    <property type="entry name" value="TRIM-NHL_E3_ligases"/>
</dbReference>
<organism evidence="4 5">
    <name type="scientific">Sediminispirochaeta smaragdinae (strain DSM 11293 / JCM 15392 / SEBR 4228)</name>
    <name type="common">Spirochaeta smaragdinae</name>
    <dbReference type="NCBI Taxonomy" id="573413"/>
    <lineage>
        <taxon>Bacteria</taxon>
        <taxon>Pseudomonadati</taxon>
        <taxon>Spirochaetota</taxon>
        <taxon>Spirochaetia</taxon>
        <taxon>Spirochaetales</taxon>
        <taxon>Spirochaetaceae</taxon>
        <taxon>Sediminispirochaeta</taxon>
    </lineage>
</organism>
<dbReference type="PANTHER" id="PTHR24104:SF25">
    <property type="entry name" value="PROTEIN LIN-41"/>
    <property type="match status" value="1"/>
</dbReference>
<dbReference type="PROSITE" id="PS51125">
    <property type="entry name" value="NHL"/>
    <property type="match status" value="1"/>
</dbReference>
<dbReference type="RefSeq" id="WP_013255729.1">
    <property type="nucleotide sequence ID" value="NC_014364.1"/>
</dbReference>
<evidence type="ECO:0000256" key="2">
    <source>
        <dbReference type="PROSITE-ProRule" id="PRU00504"/>
    </source>
</evidence>
<dbReference type="AlphaFoldDB" id="E1R5E2"/>
<feature type="signal peptide" evidence="3">
    <location>
        <begin position="1"/>
        <end position="26"/>
    </location>
</feature>
<reference evidence="4 5" key="1">
    <citation type="journal article" date="2010" name="Stand. Genomic Sci.">
        <title>Complete genome sequence of Spirochaeta smaragdinae type strain (SEBR 4228).</title>
        <authorList>
            <person name="Mavromatis K."/>
            <person name="Yasawong M."/>
            <person name="Chertkov O."/>
            <person name="Lapidus A."/>
            <person name="Lucas S."/>
            <person name="Nolan M."/>
            <person name="Del Rio T.G."/>
            <person name="Tice H."/>
            <person name="Cheng J.F."/>
            <person name="Pitluck S."/>
            <person name="Liolios K."/>
            <person name="Ivanova N."/>
            <person name="Tapia R."/>
            <person name="Han C."/>
            <person name="Bruce D."/>
            <person name="Goodwin L."/>
            <person name="Pati A."/>
            <person name="Chen A."/>
            <person name="Palaniappan K."/>
            <person name="Land M."/>
            <person name="Hauser L."/>
            <person name="Chang Y.J."/>
            <person name="Jeffries C.D."/>
            <person name="Detter J.C."/>
            <person name="Rohde M."/>
            <person name="Brambilla E."/>
            <person name="Spring S."/>
            <person name="Goker M."/>
            <person name="Sikorski J."/>
            <person name="Woyke T."/>
            <person name="Bristow J."/>
            <person name="Eisen J.A."/>
            <person name="Markowitz V."/>
            <person name="Hugenholtz P."/>
            <person name="Klenk H.P."/>
            <person name="Kyrpides N.C."/>
        </authorList>
    </citation>
    <scope>NUCLEOTIDE SEQUENCE [LARGE SCALE GENOMIC DNA]</scope>
    <source>
        <strain evidence="5">DSM 11293 / JCM 15392 / SEBR 4228</strain>
    </source>
</reference>
<feature type="repeat" description="NHL" evidence="2">
    <location>
        <begin position="233"/>
        <end position="276"/>
    </location>
</feature>
<dbReference type="STRING" id="573413.Spirs_3172"/>
<keyword evidence="3" id="KW-0732">Signal</keyword>
<keyword evidence="1" id="KW-0677">Repeat</keyword>
<dbReference type="InterPro" id="IPR001258">
    <property type="entry name" value="NHL_repeat"/>
</dbReference>
<sequence length="690" mass="75652">MSRGRYLRCMMLPCLLFLFLTPFLFGQETEQEAPPEQKIDMDAVSADEAFMSGVRSYHNGEYASSILSFERSLSFKPDRGITRLWLGNSFYRSGLLASALEQWKTVMNSQAATASLKNLIDSIEYRRALGPALSPESRFVEVDRLEGSVDEYTLFLGPTSILPRADGGSYVVSFASNEVVSLSINGMIRTRIRGGLNGLNRPFDALVGPSGRLYISEYQGDRIVSCTPSGTDIRRFGGKGREDGKLLGPQYLAMDREGYLYVSEQGNRRISKFDTDGNFILSFGKRSGDFPGFREPTGVCVVDDTLFIADGRRNVLYRFDVSGNFLGTCGENLFSEPEGLTLAEDGKLLVADASGLHLFDTEREVSKTLIAAGEGDSFIKGAFDVNGNLMISDFSANAVCRYADFNQLYGSLLVDVERIIENRFPRIVLEVSVSRRDGKPVVGLEETNFLVTEGRVEASGMHYLGSVDDLDQAAVAIVAERSDAGRNFSSAFGEAVGSLANGAAGRFEFSFVSAGPLPVREVSSVYGADPLVEALLSGSGEAGRQWQCDSAIRLAASGLTAKNKKRAIIFLAGGPPPASAFDRHELAEVARYLEVNHIGFFCVYPFDGDVPDEYRYLAEKSGGRVIHLFRPEGIAPLVDIILQRRDGRYLVEYNSSLDDDFGRKFLPVEVQAYLHGRSGRGESGYFAPLR</sequence>
<gene>
    <name evidence="4" type="ordered locus">Spirs_3172</name>
</gene>
<dbReference type="HOGENOM" id="CLU_025265_0_0_12"/>
<dbReference type="Proteomes" id="UP000002318">
    <property type="component" value="Chromosome"/>
</dbReference>
<dbReference type="KEGG" id="ssm:Spirs_3172"/>
<dbReference type="EMBL" id="CP002116">
    <property type="protein sequence ID" value="ADK82270.1"/>
    <property type="molecule type" value="Genomic_DNA"/>
</dbReference>
<dbReference type="InterPro" id="IPR011042">
    <property type="entry name" value="6-blade_b-propeller_TolB-like"/>
</dbReference>
<dbReference type="eggNOG" id="COG3391">
    <property type="taxonomic scope" value="Bacteria"/>
</dbReference>
<evidence type="ECO:0000256" key="3">
    <source>
        <dbReference type="SAM" id="SignalP"/>
    </source>
</evidence>
<dbReference type="Gene3D" id="2.120.10.30">
    <property type="entry name" value="TolB, C-terminal domain"/>
    <property type="match status" value="1"/>
</dbReference>